<gene>
    <name evidence="5" type="ORF">GCM10011511_18860</name>
</gene>
<keyword evidence="3" id="KW-0804">Transcription</keyword>
<dbReference type="InterPro" id="IPR018060">
    <property type="entry name" value="HTH_AraC"/>
</dbReference>
<dbReference type="Gene3D" id="1.10.10.60">
    <property type="entry name" value="Homeodomain-like"/>
    <property type="match status" value="1"/>
</dbReference>
<evidence type="ECO:0000313" key="5">
    <source>
        <dbReference type="EMBL" id="GGA95780.1"/>
    </source>
</evidence>
<dbReference type="AlphaFoldDB" id="A0A8J2XQT0"/>
<dbReference type="Pfam" id="PF12833">
    <property type="entry name" value="HTH_18"/>
    <property type="match status" value="1"/>
</dbReference>
<dbReference type="Proteomes" id="UP000607559">
    <property type="component" value="Unassembled WGS sequence"/>
</dbReference>
<evidence type="ECO:0000313" key="6">
    <source>
        <dbReference type="Proteomes" id="UP000607559"/>
    </source>
</evidence>
<keyword evidence="1" id="KW-0805">Transcription regulation</keyword>
<dbReference type="SUPFAM" id="SSF46689">
    <property type="entry name" value="Homeodomain-like"/>
    <property type="match status" value="1"/>
</dbReference>
<evidence type="ECO:0000259" key="4">
    <source>
        <dbReference type="PROSITE" id="PS01124"/>
    </source>
</evidence>
<keyword evidence="6" id="KW-1185">Reference proteome</keyword>
<dbReference type="EMBL" id="BMJC01000002">
    <property type="protein sequence ID" value="GGA95780.1"/>
    <property type="molecule type" value="Genomic_DNA"/>
</dbReference>
<reference evidence="5" key="2">
    <citation type="submission" date="2020-09" db="EMBL/GenBank/DDBJ databases">
        <authorList>
            <person name="Sun Q."/>
            <person name="Zhou Y."/>
        </authorList>
    </citation>
    <scope>NUCLEOTIDE SEQUENCE</scope>
    <source>
        <strain evidence="5">CGMCC 1.15448</strain>
    </source>
</reference>
<dbReference type="SMART" id="SM00342">
    <property type="entry name" value="HTH_ARAC"/>
    <property type="match status" value="1"/>
</dbReference>
<evidence type="ECO:0000256" key="1">
    <source>
        <dbReference type="ARBA" id="ARBA00023015"/>
    </source>
</evidence>
<evidence type="ECO:0000256" key="3">
    <source>
        <dbReference type="ARBA" id="ARBA00023163"/>
    </source>
</evidence>
<dbReference type="InterPro" id="IPR009057">
    <property type="entry name" value="Homeodomain-like_sf"/>
</dbReference>
<comment type="caution">
    <text evidence="5">The sequence shown here is derived from an EMBL/GenBank/DDBJ whole genome shotgun (WGS) entry which is preliminary data.</text>
</comment>
<accession>A0A8J2XQT0</accession>
<dbReference type="PROSITE" id="PS01124">
    <property type="entry name" value="HTH_ARAC_FAMILY_2"/>
    <property type="match status" value="1"/>
</dbReference>
<name>A0A8J2XQT0_9BACT</name>
<dbReference type="PANTHER" id="PTHR43280:SF32">
    <property type="entry name" value="TRANSCRIPTIONAL REGULATORY PROTEIN"/>
    <property type="match status" value="1"/>
</dbReference>
<dbReference type="GO" id="GO:0043565">
    <property type="term" value="F:sequence-specific DNA binding"/>
    <property type="evidence" value="ECO:0007669"/>
    <property type="project" value="InterPro"/>
</dbReference>
<proteinExistence type="predicted"/>
<reference evidence="5" key="1">
    <citation type="journal article" date="2014" name="Int. J. Syst. Evol. Microbiol.">
        <title>Complete genome sequence of Corynebacterium casei LMG S-19264T (=DSM 44701T), isolated from a smear-ripened cheese.</title>
        <authorList>
            <consortium name="US DOE Joint Genome Institute (JGI-PGF)"/>
            <person name="Walter F."/>
            <person name="Albersmeier A."/>
            <person name="Kalinowski J."/>
            <person name="Ruckert C."/>
        </authorList>
    </citation>
    <scope>NUCLEOTIDE SEQUENCE</scope>
    <source>
        <strain evidence="5">CGMCC 1.15448</strain>
    </source>
</reference>
<dbReference type="PANTHER" id="PTHR43280">
    <property type="entry name" value="ARAC-FAMILY TRANSCRIPTIONAL REGULATOR"/>
    <property type="match status" value="1"/>
</dbReference>
<evidence type="ECO:0000256" key="2">
    <source>
        <dbReference type="ARBA" id="ARBA00023125"/>
    </source>
</evidence>
<sequence>MEIKDFFVFYLGGGRWRDGCVIFGGNMKTSKADIPKYDLDHFRPVHRQEDDPSVFGCNSLPRSRFIPGFELYSSMGLVHSVGPLRSEFYRVSITVSGKLDMQIGLERYRHQDRTICFTYPNQIFSKTINANTLGYYLLFKADFLDEVLPAGRLPGEFPFLSTTGVPLFQVSVEELAVVVDLVKKMDVEVREDRRDRARAVQLYLYLLLLEARRSYERQQLDHPAPVAAGHGLVARFQKLVGEHFLAKRQVADYARLLAVSANHLNRVVKEVTGRTASDSIREMLGQEAKSLLRYTDNSISEIAYRLDFSDPASFNRFFKTETGETPLVYRNRNK</sequence>
<organism evidence="5 6">
    <name type="scientific">Puia dinghuensis</name>
    <dbReference type="NCBI Taxonomy" id="1792502"/>
    <lineage>
        <taxon>Bacteria</taxon>
        <taxon>Pseudomonadati</taxon>
        <taxon>Bacteroidota</taxon>
        <taxon>Chitinophagia</taxon>
        <taxon>Chitinophagales</taxon>
        <taxon>Chitinophagaceae</taxon>
        <taxon>Puia</taxon>
    </lineage>
</organism>
<protein>
    <recommendedName>
        <fullName evidence="4">HTH araC/xylS-type domain-containing protein</fullName>
    </recommendedName>
</protein>
<keyword evidence="2" id="KW-0238">DNA-binding</keyword>
<feature type="domain" description="HTH araC/xylS-type" evidence="4">
    <location>
        <begin position="234"/>
        <end position="332"/>
    </location>
</feature>
<dbReference type="GO" id="GO:0003700">
    <property type="term" value="F:DNA-binding transcription factor activity"/>
    <property type="evidence" value="ECO:0007669"/>
    <property type="project" value="InterPro"/>
</dbReference>